<feature type="chain" id="PRO_5026142596" evidence="6">
    <location>
        <begin position="23"/>
        <end position="512"/>
    </location>
</feature>
<keyword evidence="3 6" id="KW-0732">Signal</keyword>
<evidence type="ECO:0000256" key="6">
    <source>
        <dbReference type="SAM" id="SignalP"/>
    </source>
</evidence>
<dbReference type="RefSeq" id="WP_166247770.1">
    <property type="nucleotide sequence ID" value="NZ_CP049616.1"/>
</dbReference>
<evidence type="ECO:0000313" key="10">
    <source>
        <dbReference type="Proteomes" id="UP000502928"/>
    </source>
</evidence>
<evidence type="ECO:0000256" key="3">
    <source>
        <dbReference type="ARBA" id="ARBA00022729"/>
    </source>
</evidence>
<name>A0A6G7J0E7_9FLAO</name>
<feature type="signal peptide" evidence="6">
    <location>
        <begin position="1"/>
        <end position="22"/>
    </location>
</feature>
<dbReference type="Gene3D" id="1.25.40.390">
    <property type="match status" value="1"/>
</dbReference>
<evidence type="ECO:0000313" key="9">
    <source>
        <dbReference type="EMBL" id="QII44109.1"/>
    </source>
</evidence>
<dbReference type="SUPFAM" id="SSF48452">
    <property type="entry name" value="TPR-like"/>
    <property type="match status" value="1"/>
</dbReference>
<dbReference type="EMBL" id="CP049616">
    <property type="protein sequence ID" value="QII44109.1"/>
    <property type="molecule type" value="Genomic_DNA"/>
</dbReference>
<gene>
    <name evidence="9" type="ORF">GVT53_05290</name>
</gene>
<protein>
    <submittedName>
        <fullName evidence="9">RagB/SusD family nutrient uptake outer membrane protein</fullName>
    </submittedName>
</protein>
<evidence type="ECO:0000259" key="7">
    <source>
        <dbReference type="Pfam" id="PF07980"/>
    </source>
</evidence>
<organism evidence="9 10">
    <name type="scientific">Flagellimonas oceani</name>
    <dbReference type="NCBI Taxonomy" id="2698672"/>
    <lineage>
        <taxon>Bacteria</taxon>
        <taxon>Pseudomonadati</taxon>
        <taxon>Bacteroidota</taxon>
        <taxon>Flavobacteriia</taxon>
        <taxon>Flavobacteriales</taxon>
        <taxon>Flavobacteriaceae</taxon>
        <taxon>Flagellimonas</taxon>
    </lineage>
</organism>
<reference evidence="9 10" key="1">
    <citation type="submission" date="2020-02" db="EMBL/GenBank/DDBJ databases">
        <title>Complete genome of Muricauda sp. 501str8.</title>
        <authorList>
            <person name="Dong B."/>
            <person name="Zhu S."/>
            <person name="Yang J."/>
            <person name="Chen J."/>
        </authorList>
    </citation>
    <scope>NUCLEOTIDE SEQUENCE [LARGE SCALE GENOMIC DNA]</scope>
    <source>
        <strain evidence="9 10">501str8</strain>
    </source>
</reference>
<dbReference type="Proteomes" id="UP000502928">
    <property type="component" value="Chromosome"/>
</dbReference>
<dbReference type="KEGG" id="mut:GVT53_05290"/>
<dbReference type="AlphaFoldDB" id="A0A6G7J0E7"/>
<evidence type="ECO:0000259" key="8">
    <source>
        <dbReference type="Pfam" id="PF14322"/>
    </source>
</evidence>
<comment type="subcellular location">
    <subcellularLocation>
        <location evidence="1">Cell outer membrane</location>
    </subcellularLocation>
</comment>
<proteinExistence type="inferred from homology"/>
<dbReference type="GO" id="GO:0009279">
    <property type="term" value="C:cell outer membrane"/>
    <property type="evidence" value="ECO:0007669"/>
    <property type="project" value="UniProtKB-SubCell"/>
</dbReference>
<feature type="domain" description="RagB/SusD" evidence="7">
    <location>
        <begin position="256"/>
        <end position="512"/>
    </location>
</feature>
<evidence type="ECO:0000256" key="4">
    <source>
        <dbReference type="ARBA" id="ARBA00023136"/>
    </source>
</evidence>
<keyword evidence="5" id="KW-0998">Cell outer membrane</keyword>
<dbReference type="Pfam" id="PF14322">
    <property type="entry name" value="SusD-like_3"/>
    <property type="match status" value="1"/>
</dbReference>
<comment type="similarity">
    <text evidence="2">Belongs to the SusD family.</text>
</comment>
<dbReference type="InterPro" id="IPR012944">
    <property type="entry name" value="SusD_RagB_dom"/>
</dbReference>
<keyword evidence="4" id="KW-0472">Membrane</keyword>
<dbReference type="InterPro" id="IPR033985">
    <property type="entry name" value="SusD-like_N"/>
</dbReference>
<feature type="domain" description="SusD-like N-terminal" evidence="8">
    <location>
        <begin position="73"/>
        <end position="216"/>
    </location>
</feature>
<dbReference type="Pfam" id="PF07980">
    <property type="entry name" value="SusD_RagB"/>
    <property type="match status" value="1"/>
</dbReference>
<sequence>MKTKIFNSIFALISGILLFSCSLEEVPISEPTPDAIYSTASGIRDGVNGVYSNLRDLYGSQAGFTMTTMGTDIFRHGKDGGYKAMDRYGTDFNSSLGYVEDIWEICYRGINSANTILDRIDLVEMPDSDKTRYKAEVRFLRAHFYYWLTIQYGDVVLRNTETKGVITDDVRTDRALVWEFMREDAEFAVENLDWSNTDYGRATKGAALHQLAEILLLVEDYIGAEQAGKQLIQEGPNSLLDSYSDIFEYDNQINDEVVFAVQYINDPLNNANGNQGHLFFTPAYDQFPGLTRDLTQGGRPWTRFRPTQFYRELFEDNDTRFDVTFRYTWTYNNEATLPEGAQIGDTVVWETTPGEFSFIAPNTDQMHWGVKKHDDPTRASFQDTRGFRDFFVYRLSETYLVVAEALMGQNKLQEAADYINVVRARAAEQGSTMVQVSANEVDIDFILDERARELGGEAQRWMDLARTGKLQERVSMYNENATPNIKAFHGLRPIPQSQIDLSTNSFPQNEGY</sequence>
<evidence type="ECO:0000256" key="2">
    <source>
        <dbReference type="ARBA" id="ARBA00006275"/>
    </source>
</evidence>
<dbReference type="PROSITE" id="PS51257">
    <property type="entry name" value="PROKAR_LIPOPROTEIN"/>
    <property type="match status" value="1"/>
</dbReference>
<evidence type="ECO:0000256" key="1">
    <source>
        <dbReference type="ARBA" id="ARBA00004442"/>
    </source>
</evidence>
<dbReference type="InterPro" id="IPR011990">
    <property type="entry name" value="TPR-like_helical_dom_sf"/>
</dbReference>
<keyword evidence="10" id="KW-1185">Reference proteome</keyword>
<accession>A0A6G7J0E7</accession>
<evidence type="ECO:0000256" key="5">
    <source>
        <dbReference type="ARBA" id="ARBA00023237"/>
    </source>
</evidence>